<dbReference type="FunFam" id="3.40.50.2300:FF:000001">
    <property type="entry name" value="DNA-binding response regulator PhoB"/>
    <property type="match status" value="1"/>
</dbReference>
<evidence type="ECO:0000256" key="6">
    <source>
        <dbReference type="ARBA" id="ARBA00023163"/>
    </source>
</evidence>
<comment type="function">
    <text evidence="7">May play the central regulatory role in sporulation. It may be an element of the effector pathway responsible for the activation of sporulation genes in response to nutritional stress. Spo0A may act in concert with spo0H (a sigma factor) to control the expression of some genes that are critical to the sporulation process.</text>
</comment>
<dbReference type="SMART" id="SM00862">
    <property type="entry name" value="Trans_reg_C"/>
    <property type="match status" value="1"/>
</dbReference>
<dbReference type="AlphaFoldDB" id="A0A926HWD7"/>
<dbReference type="InterPro" id="IPR001789">
    <property type="entry name" value="Sig_transdc_resp-reg_receiver"/>
</dbReference>
<dbReference type="InterPro" id="IPR039420">
    <property type="entry name" value="WalR-like"/>
</dbReference>
<dbReference type="Gene3D" id="3.40.50.2300">
    <property type="match status" value="1"/>
</dbReference>
<dbReference type="InterPro" id="IPR011006">
    <property type="entry name" value="CheY-like_superfamily"/>
</dbReference>
<dbReference type="SUPFAM" id="SSF52172">
    <property type="entry name" value="CheY-like"/>
    <property type="match status" value="1"/>
</dbReference>
<dbReference type="Pfam" id="PF00486">
    <property type="entry name" value="Trans_reg_C"/>
    <property type="match status" value="1"/>
</dbReference>
<evidence type="ECO:0000256" key="4">
    <source>
        <dbReference type="ARBA" id="ARBA00023015"/>
    </source>
</evidence>
<dbReference type="GO" id="GO:0032993">
    <property type="term" value="C:protein-DNA complex"/>
    <property type="evidence" value="ECO:0007669"/>
    <property type="project" value="TreeGrafter"/>
</dbReference>
<dbReference type="Gene3D" id="6.10.250.690">
    <property type="match status" value="1"/>
</dbReference>
<feature type="modified residue" description="4-aspartylphosphate" evidence="8">
    <location>
        <position position="52"/>
    </location>
</feature>
<dbReference type="EMBL" id="JACRSS010000001">
    <property type="protein sequence ID" value="MBC8538248.1"/>
    <property type="molecule type" value="Genomic_DNA"/>
</dbReference>
<evidence type="ECO:0000256" key="8">
    <source>
        <dbReference type="PROSITE-ProRule" id="PRU00169"/>
    </source>
</evidence>
<evidence type="ECO:0000256" key="2">
    <source>
        <dbReference type="ARBA" id="ARBA00022553"/>
    </source>
</evidence>
<name>A0A926HWD7_9FIRM</name>
<dbReference type="PROSITE" id="PS51755">
    <property type="entry name" value="OMPR_PHOB"/>
    <property type="match status" value="1"/>
</dbReference>
<dbReference type="Gene3D" id="1.10.10.10">
    <property type="entry name" value="Winged helix-like DNA-binding domain superfamily/Winged helix DNA-binding domain"/>
    <property type="match status" value="1"/>
</dbReference>
<feature type="domain" description="OmpR/PhoB-type" evidence="11">
    <location>
        <begin position="122"/>
        <end position="217"/>
    </location>
</feature>
<accession>A0A926HWD7</accession>
<evidence type="ECO:0000256" key="1">
    <source>
        <dbReference type="ARBA" id="ARBA00018672"/>
    </source>
</evidence>
<evidence type="ECO:0000256" key="9">
    <source>
        <dbReference type="PROSITE-ProRule" id="PRU01091"/>
    </source>
</evidence>
<keyword evidence="6" id="KW-0804">Transcription</keyword>
<dbReference type="InterPro" id="IPR001867">
    <property type="entry name" value="OmpR/PhoB-type_DNA-bd"/>
</dbReference>
<reference evidence="12" key="1">
    <citation type="submission" date="2020-08" db="EMBL/GenBank/DDBJ databases">
        <title>Genome public.</title>
        <authorList>
            <person name="Liu C."/>
            <person name="Sun Q."/>
        </authorList>
    </citation>
    <scope>NUCLEOTIDE SEQUENCE</scope>
    <source>
        <strain evidence="12">NSJ-63</strain>
    </source>
</reference>
<evidence type="ECO:0000313" key="12">
    <source>
        <dbReference type="EMBL" id="MBC8538248.1"/>
    </source>
</evidence>
<dbReference type="SUPFAM" id="SSF46894">
    <property type="entry name" value="C-terminal effector domain of the bipartite response regulators"/>
    <property type="match status" value="1"/>
</dbReference>
<feature type="DNA-binding region" description="OmpR/PhoB-type" evidence="9">
    <location>
        <begin position="122"/>
        <end position="217"/>
    </location>
</feature>
<evidence type="ECO:0000256" key="5">
    <source>
        <dbReference type="ARBA" id="ARBA00023125"/>
    </source>
</evidence>
<dbReference type="InterPro" id="IPR016032">
    <property type="entry name" value="Sig_transdc_resp-reg_C-effctor"/>
</dbReference>
<gene>
    <name evidence="12" type="ORF">H8693_04800</name>
</gene>
<evidence type="ECO:0000256" key="7">
    <source>
        <dbReference type="ARBA" id="ARBA00024867"/>
    </source>
</evidence>
<dbReference type="InterPro" id="IPR036388">
    <property type="entry name" value="WH-like_DNA-bd_sf"/>
</dbReference>
<comment type="caution">
    <text evidence="12">The sequence shown here is derived from an EMBL/GenBank/DDBJ whole genome shotgun (WGS) entry which is preliminary data.</text>
</comment>
<dbReference type="PANTHER" id="PTHR48111">
    <property type="entry name" value="REGULATOR OF RPOS"/>
    <property type="match status" value="1"/>
</dbReference>
<feature type="domain" description="Response regulatory" evidence="10">
    <location>
        <begin position="3"/>
        <end position="115"/>
    </location>
</feature>
<keyword evidence="5 9" id="KW-0238">DNA-binding</keyword>
<dbReference type="GO" id="GO:0006355">
    <property type="term" value="P:regulation of DNA-templated transcription"/>
    <property type="evidence" value="ECO:0007669"/>
    <property type="project" value="InterPro"/>
</dbReference>
<dbReference type="Pfam" id="PF00072">
    <property type="entry name" value="Response_reg"/>
    <property type="match status" value="1"/>
</dbReference>
<evidence type="ECO:0000259" key="10">
    <source>
        <dbReference type="PROSITE" id="PS50110"/>
    </source>
</evidence>
<keyword evidence="13" id="KW-1185">Reference proteome</keyword>
<dbReference type="GO" id="GO:0000976">
    <property type="term" value="F:transcription cis-regulatory region binding"/>
    <property type="evidence" value="ECO:0007669"/>
    <property type="project" value="TreeGrafter"/>
</dbReference>
<evidence type="ECO:0000259" key="11">
    <source>
        <dbReference type="PROSITE" id="PS51755"/>
    </source>
</evidence>
<keyword evidence="3" id="KW-0902">Two-component regulatory system</keyword>
<keyword evidence="2 8" id="KW-0597">Phosphoprotein</keyword>
<keyword evidence="4" id="KW-0805">Transcription regulation</keyword>
<dbReference type="PROSITE" id="PS50110">
    <property type="entry name" value="RESPONSE_REGULATORY"/>
    <property type="match status" value="1"/>
</dbReference>
<sequence>MIRILIVEDEQAISRLIQISLRNVGYACDCAFDGKAAVQYLESTSYDLILLDIMLPEIDGFELMEYIRPYKIPVIFLTAKNSVNDRVKGLHLGGDDYIIKPFEIVELIARVEAVLRRYHKNDAILRVEDVEINTESYSVTKGGVPVDLTLKEFELLVLLVQNKNTALFRETIFSRIWKTDYIGETRTLDLHIQRLRKKLGWQEKIKTVYKVGYRLEVKE</sequence>
<protein>
    <recommendedName>
        <fullName evidence="1">Stage 0 sporulation protein A homolog</fullName>
    </recommendedName>
</protein>
<dbReference type="GO" id="GO:0000156">
    <property type="term" value="F:phosphorelay response regulator activity"/>
    <property type="evidence" value="ECO:0007669"/>
    <property type="project" value="TreeGrafter"/>
</dbReference>
<dbReference type="CDD" id="cd00383">
    <property type="entry name" value="trans_reg_C"/>
    <property type="match status" value="1"/>
</dbReference>
<dbReference type="Proteomes" id="UP000617951">
    <property type="component" value="Unassembled WGS sequence"/>
</dbReference>
<dbReference type="GO" id="GO:0005829">
    <property type="term" value="C:cytosol"/>
    <property type="evidence" value="ECO:0007669"/>
    <property type="project" value="TreeGrafter"/>
</dbReference>
<dbReference type="SMART" id="SM00448">
    <property type="entry name" value="REC"/>
    <property type="match status" value="1"/>
</dbReference>
<evidence type="ECO:0000313" key="13">
    <source>
        <dbReference type="Proteomes" id="UP000617951"/>
    </source>
</evidence>
<dbReference type="RefSeq" id="WP_249280010.1">
    <property type="nucleotide sequence ID" value="NZ_JACRSS010000001.1"/>
</dbReference>
<organism evidence="12 13">
    <name type="scientific">Guopingia tenuis</name>
    <dbReference type="NCBI Taxonomy" id="2763656"/>
    <lineage>
        <taxon>Bacteria</taxon>
        <taxon>Bacillati</taxon>
        <taxon>Bacillota</taxon>
        <taxon>Clostridia</taxon>
        <taxon>Christensenellales</taxon>
        <taxon>Christensenellaceae</taxon>
        <taxon>Guopingia</taxon>
    </lineage>
</organism>
<evidence type="ECO:0000256" key="3">
    <source>
        <dbReference type="ARBA" id="ARBA00023012"/>
    </source>
</evidence>
<proteinExistence type="predicted"/>
<dbReference type="PANTHER" id="PTHR48111:SF21">
    <property type="entry name" value="DNA-BINDING DUAL MASTER TRANSCRIPTIONAL REGULATOR RPAA"/>
    <property type="match status" value="1"/>
</dbReference>